<dbReference type="EMBL" id="MFTP01000012">
    <property type="protein sequence ID" value="OGI65819.1"/>
    <property type="molecule type" value="Genomic_DNA"/>
</dbReference>
<keyword evidence="2 5" id="KW-0812">Transmembrane</keyword>
<dbReference type="InterPro" id="IPR051533">
    <property type="entry name" value="WaaL-like"/>
</dbReference>
<gene>
    <name evidence="7" type="ORF">A2647_00365</name>
</gene>
<protein>
    <recommendedName>
        <fullName evidence="6">O-antigen ligase-related domain-containing protein</fullName>
    </recommendedName>
</protein>
<dbReference type="PANTHER" id="PTHR37422">
    <property type="entry name" value="TEICHURONIC ACID BIOSYNTHESIS PROTEIN TUAE"/>
    <property type="match status" value="1"/>
</dbReference>
<feature type="transmembrane region" description="Helical" evidence="5">
    <location>
        <begin position="180"/>
        <end position="198"/>
    </location>
</feature>
<feature type="transmembrane region" description="Helical" evidence="5">
    <location>
        <begin position="141"/>
        <end position="160"/>
    </location>
</feature>
<evidence type="ECO:0000256" key="4">
    <source>
        <dbReference type="ARBA" id="ARBA00023136"/>
    </source>
</evidence>
<dbReference type="GO" id="GO:0016020">
    <property type="term" value="C:membrane"/>
    <property type="evidence" value="ECO:0007669"/>
    <property type="project" value="UniProtKB-SubCell"/>
</dbReference>
<dbReference type="Proteomes" id="UP000177370">
    <property type="component" value="Unassembled WGS sequence"/>
</dbReference>
<evidence type="ECO:0000256" key="5">
    <source>
        <dbReference type="SAM" id="Phobius"/>
    </source>
</evidence>
<feature type="transmembrane region" description="Helical" evidence="5">
    <location>
        <begin position="430"/>
        <end position="446"/>
    </location>
</feature>
<keyword evidence="3 5" id="KW-1133">Transmembrane helix</keyword>
<feature type="transmembrane region" description="Helical" evidence="5">
    <location>
        <begin position="82"/>
        <end position="103"/>
    </location>
</feature>
<feature type="transmembrane region" description="Helical" evidence="5">
    <location>
        <begin position="253"/>
        <end position="271"/>
    </location>
</feature>
<dbReference type="PANTHER" id="PTHR37422:SF17">
    <property type="entry name" value="O-ANTIGEN LIGASE"/>
    <property type="match status" value="1"/>
</dbReference>
<organism evidence="7 8">
    <name type="scientific">Candidatus Nomurabacteria bacterium RIFCSPHIGHO2_01_FULL_40_24b</name>
    <dbReference type="NCBI Taxonomy" id="1801739"/>
    <lineage>
        <taxon>Bacteria</taxon>
        <taxon>Candidatus Nomuraibacteriota</taxon>
    </lineage>
</organism>
<sequence>MDTNVNNLVNKIKNLSLEEISKNLIFVALFALIYRLGNFYNTFIPKPFEIIVLLIVLLVIVDIFKNNKIKELFFSIPRDIRIAFICLVFSVLLGWGVSILKGIPYTFNALLEFGVFIFSLSIFLLILIYTRNDKNYVKIYFYALLMPAVYGIFVFFPKAVYYLSLGNDGTFLGFTMSPNIISKILLIPAFFFIAYSLFKSENKWFRAGYITASFLIVSLLFWAASRGGLVSLLFASIFVWLVFSLHNFNWKKLFYSGLLIFVILAVGFALTPDTGKQRVILRALYPSGSDHSSYLPIQDKSAGEVILKFINDKVGNPALVYFSRETRFQIWPFYLRQVLINPLGIGPNTHFSFNLRDYSGEYINSGPHNTFLQIWLWGGLLGIFSFLFIFVSAFKNLFIKLNSDFNPFTLALLGTIFAVSISIMFDDSLGFFWFFIILALALRYENTTS</sequence>
<comment type="caution">
    <text evidence="7">The sequence shown here is derived from an EMBL/GenBank/DDBJ whole genome shotgun (WGS) entry which is preliminary data.</text>
</comment>
<name>A0A1F6V8J4_9BACT</name>
<feature type="transmembrane region" description="Helical" evidence="5">
    <location>
        <begin position="229"/>
        <end position="246"/>
    </location>
</feature>
<feature type="transmembrane region" description="Helical" evidence="5">
    <location>
        <begin position="405"/>
        <end position="424"/>
    </location>
</feature>
<comment type="subcellular location">
    <subcellularLocation>
        <location evidence="1">Membrane</location>
        <topology evidence="1">Multi-pass membrane protein</topology>
    </subcellularLocation>
</comment>
<feature type="transmembrane region" description="Helical" evidence="5">
    <location>
        <begin position="374"/>
        <end position="393"/>
    </location>
</feature>
<keyword evidence="4 5" id="KW-0472">Membrane</keyword>
<dbReference type="InterPro" id="IPR007016">
    <property type="entry name" value="O-antigen_ligase-rel_domated"/>
</dbReference>
<dbReference type="Pfam" id="PF04932">
    <property type="entry name" value="Wzy_C"/>
    <property type="match status" value="1"/>
</dbReference>
<reference evidence="7 8" key="1">
    <citation type="journal article" date="2016" name="Nat. Commun.">
        <title>Thousands of microbial genomes shed light on interconnected biogeochemical processes in an aquifer system.</title>
        <authorList>
            <person name="Anantharaman K."/>
            <person name="Brown C.T."/>
            <person name="Hug L.A."/>
            <person name="Sharon I."/>
            <person name="Castelle C.J."/>
            <person name="Probst A.J."/>
            <person name="Thomas B.C."/>
            <person name="Singh A."/>
            <person name="Wilkins M.J."/>
            <person name="Karaoz U."/>
            <person name="Brodie E.L."/>
            <person name="Williams K.H."/>
            <person name="Hubbard S.S."/>
            <person name="Banfield J.F."/>
        </authorList>
    </citation>
    <scope>NUCLEOTIDE SEQUENCE [LARGE SCALE GENOMIC DNA]</scope>
</reference>
<feature type="transmembrane region" description="Helical" evidence="5">
    <location>
        <begin position="109"/>
        <end position="129"/>
    </location>
</feature>
<evidence type="ECO:0000256" key="2">
    <source>
        <dbReference type="ARBA" id="ARBA00022692"/>
    </source>
</evidence>
<accession>A0A1F6V8J4</accession>
<feature type="domain" description="O-antigen ligase-related" evidence="6">
    <location>
        <begin position="212"/>
        <end position="387"/>
    </location>
</feature>
<evidence type="ECO:0000256" key="3">
    <source>
        <dbReference type="ARBA" id="ARBA00022989"/>
    </source>
</evidence>
<evidence type="ECO:0000256" key="1">
    <source>
        <dbReference type="ARBA" id="ARBA00004141"/>
    </source>
</evidence>
<evidence type="ECO:0000313" key="8">
    <source>
        <dbReference type="Proteomes" id="UP000177370"/>
    </source>
</evidence>
<proteinExistence type="predicted"/>
<feature type="transmembrane region" description="Helical" evidence="5">
    <location>
        <begin position="43"/>
        <end position="61"/>
    </location>
</feature>
<feature type="transmembrane region" description="Helical" evidence="5">
    <location>
        <begin position="20"/>
        <end position="37"/>
    </location>
</feature>
<feature type="transmembrane region" description="Helical" evidence="5">
    <location>
        <begin position="205"/>
        <end position="223"/>
    </location>
</feature>
<evidence type="ECO:0000313" key="7">
    <source>
        <dbReference type="EMBL" id="OGI65819.1"/>
    </source>
</evidence>
<evidence type="ECO:0000259" key="6">
    <source>
        <dbReference type="Pfam" id="PF04932"/>
    </source>
</evidence>
<dbReference type="AlphaFoldDB" id="A0A1F6V8J4"/>